<keyword evidence="1" id="KW-0472">Membrane</keyword>
<evidence type="ECO:0000256" key="1">
    <source>
        <dbReference type="SAM" id="Phobius"/>
    </source>
</evidence>
<proteinExistence type="predicted"/>
<keyword evidence="1" id="KW-0812">Transmembrane</keyword>
<reference evidence="2" key="1">
    <citation type="journal article" date="2008" name="Proc. Natl. Acad. Sci. U.S.A.">
        <title>Whole-genome comparison of disease and carriage strains provides insights into virulence evolution in Neisseria meningitidis.</title>
        <authorList>
            <person name="Schoen C."/>
            <person name="Blom J."/>
            <person name="Claus H."/>
            <person name="Schramm-Glueck A."/>
            <person name="Brandt P."/>
            <person name="Mueller T."/>
            <person name="Goesmann A."/>
            <person name="Joseph B."/>
            <person name="Konietzny S."/>
            <person name="Kurzai O."/>
            <person name="Schmitt C."/>
            <person name="Friedrich T."/>
            <person name="Linke B."/>
            <person name="Vogel U."/>
            <person name="Frosch M."/>
        </authorList>
    </citation>
    <scope>NUCLEOTIDE SEQUENCE</scope>
    <source>
        <strain evidence="2">Alpha153</strain>
    </source>
</reference>
<dbReference type="EMBL" id="AM889137">
    <property type="protein sequence ID" value="CBA04276.1"/>
    <property type="molecule type" value="Genomic_DNA"/>
</dbReference>
<organism evidence="2">
    <name type="scientific">Neisseria meningitidis alpha153</name>
    <dbReference type="NCBI Taxonomy" id="663926"/>
    <lineage>
        <taxon>Bacteria</taxon>
        <taxon>Pseudomonadati</taxon>
        <taxon>Pseudomonadota</taxon>
        <taxon>Betaproteobacteria</taxon>
        <taxon>Neisseriales</taxon>
        <taxon>Neisseriaceae</taxon>
        <taxon>Neisseria</taxon>
    </lineage>
</organism>
<sequence>MLSRKGRTRGKAAAGDRWGRIFDLRAKPAIIPFEIKSYRLCAGLSIAFVYELAPSVLPIWGCRFFLVFFLTVFGFCSGGKVKSRRFDADGKCIRPIHPDGA</sequence>
<evidence type="ECO:0000313" key="2">
    <source>
        <dbReference type="EMBL" id="CBA04276.1"/>
    </source>
</evidence>
<accession>C6SAV1</accession>
<protein>
    <submittedName>
        <fullName evidence="2">Uncharacterized protein</fullName>
    </submittedName>
</protein>
<keyword evidence="1" id="KW-1133">Transmembrane helix</keyword>
<feature type="transmembrane region" description="Helical" evidence="1">
    <location>
        <begin position="56"/>
        <end position="76"/>
    </location>
</feature>
<gene>
    <name evidence="2" type="ORF">NME_0411</name>
</gene>
<dbReference type="AlphaFoldDB" id="C6SAV1"/>
<name>C6SAV1_NEIME</name>